<feature type="non-terminal residue" evidence="1">
    <location>
        <position position="159"/>
    </location>
</feature>
<sequence>YPTIAFIFLLITAIKYHYALDADINDNLEINNEKSKNLSESSNLSDCEENYWNNLSNICLLSILLDLQLKEIAFTSNEIHNDTICEYLYQLQLLDIQVFEILKELEFYNLLEESATSNSTRQFSKKMFEDIIFDTTHRLQYSIDKLDFYLNLKQTPLAS</sequence>
<comment type="caution">
    <text evidence="1">The sequence shown here is derived from an EMBL/GenBank/DDBJ whole genome shotgun (WGS) entry which is preliminary data.</text>
</comment>
<accession>A0ACA9MQ08</accession>
<name>A0ACA9MQ08_9GLOM</name>
<feature type="non-terminal residue" evidence="1">
    <location>
        <position position="1"/>
    </location>
</feature>
<gene>
    <name evidence="1" type="ORF">SCALOS_LOCUS7034</name>
</gene>
<evidence type="ECO:0000313" key="2">
    <source>
        <dbReference type="Proteomes" id="UP000789860"/>
    </source>
</evidence>
<dbReference type="Proteomes" id="UP000789860">
    <property type="component" value="Unassembled WGS sequence"/>
</dbReference>
<organism evidence="1 2">
    <name type="scientific">Scutellospora calospora</name>
    <dbReference type="NCBI Taxonomy" id="85575"/>
    <lineage>
        <taxon>Eukaryota</taxon>
        <taxon>Fungi</taxon>
        <taxon>Fungi incertae sedis</taxon>
        <taxon>Mucoromycota</taxon>
        <taxon>Glomeromycotina</taxon>
        <taxon>Glomeromycetes</taxon>
        <taxon>Diversisporales</taxon>
        <taxon>Gigasporaceae</taxon>
        <taxon>Scutellospora</taxon>
    </lineage>
</organism>
<protein>
    <submittedName>
        <fullName evidence="1">8052_t:CDS:1</fullName>
    </submittedName>
</protein>
<dbReference type="EMBL" id="CAJVPM010014905">
    <property type="protein sequence ID" value="CAG8604173.1"/>
    <property type="molecule type" value="Genomic_DNA"/>
</dbReference>
<keyword evidence="2" id="KW-1185">Reference proteome</keyword>
<reference evidence="1" key="1">
    <citation type="submission" date="2021-06" db="EMBL/GenBank/DDBJ databases">
        <authorList>
            <person name="Kallberg Y."/>
            <person name="Tangrot J."/>
            <person name="Rosling A."/>
        </authorList>
    </citation>
    <scope>NUCLEOTIDE SEQUENCE</scope>
    <source>
        <strain evidence="1">AU212A</strain>
    </source>
</reference>
<evidence type="ECO:0000313" key="1">
    <source>
        <dbReference type="EMBL" id="CAG8604173.1"/>
    </source>
</evidence>
<proteinExistence type="predicted"/>